<protein>
    <submittedName>
        <fullName evidence="2">Uncharacterized protein</fullName>
    </submittedName>
</protein>
<evidence type="ECO:0000313" key="3">
    <source>
        <dbReference type="Proteomes" id="UP000823405"/>
    </source>
</evidence>
<dbReference type="OrthoDB" id="2439460at2759"/>
<feature type="compositionally biased region" description="Polar residues" evidence="1">
    <location>
        <begin position="52"/>
        <end position="81"/>
    </location>
</feature>
<name>A0A9P6QX75_9FUNG</name>
<proteinExistence type="predicted"/>
<sequence length="158" mass="16468">MTKRKLSSPSGPCPQPVSHQGHPNAGRDGDDDDQSVSSQSIRKGDRSVNMFRPSSQKPKATNSTSTSPRSTITGTSASTKVATHHLSGVGTPGSVDIGHVVSTTAEKTTPSAPLATPRLDVFPRNVRAPSVCITLPKFGARIETTPQLALCIGLLSKA</sequence>
<feature type="non-terminal residue" evidence="2">
    <location>
        <position position="158"/>
    </location>
</feature>
<feature type="region of interest" description="Disordered" evidence="1">
    <location>
        <begin position="1"/>
        <end position="94"/>
    </location>
</feature>
<evidence type="ECO:0000256" key="1">
    <source>
        <dbReference type="SAM" id="MobiDB-lite"/>
    </source>
</evidence>
<reference evidence="2" key="1">
    <citation type="journal article" date="2020" name="Fungal Divers.">
        <title>Resolving the Mortierellaceae phylogeny through synthesis of multi-gene phylogenetics and phylogenomics.</title>
        <authorList>
            <person name="Vandepol N."/>
            <person name="Liber J."/>
            <person name="Desiro A."/>
            <person name="Na H."/>
            <person name="Kennedy M."/>
            <person name="Barry K."/>
            <person name="Grigoriev I.V."/>
            <person name="Miller A.N."/>
            <person name="O'Donnell K."/>
            <person name="Stajich J.E."/>
            <person name="Bonito G."/>
        </authorList>
    </citation>
    <scope>NUCLEOTIDE SEQUENCE</scope>
    <source>
        <strain evidence="2">NVP60</strain>
    </source>
</reference>
<accession>A0A9P6QX75</accession>
<dbReference type="Proteomes" id="UP000823405">
    <property type="component" value="Unassembled WGS sequence"/>
</dbReference>
<keyword evidence="3" id="KW-1185">Reference proteome</keyword>
<gene>
    <name evidence="2" type="ORF">BGZ97_002183</name>
</gene>
<comment type="caution">
    <text evidence="2">The sequence shown here is derived from an EMBL/GenBank/DDBJ whole genome shotgun (WGS) entry which is preliminary data.</text>
</comment>
<organism evidence="2 3">
    <name type="scientific">Linnemannia gamsii</name>
    <dbReference type="NCBI Taxonomy" id="64522"/>
    <lineage>
        <taxon>Eukaryota</taxon>
        <taxon>Fungi</taxon>
        <taxon>Fungi incertae sedis</taxon>
        <taxon>Mucoromycota</taxon>
        <taxon>Mortierellomycotina</taxon>
        <taxon>Mortierellomycetes</taxon>
        <taxon>Mortierellales</taxon>
        <taxon>Mortierellaceae</taxon>
        <taxon>Linnemannia</taxon>
    </lineage>
</organism>
<evidence type="ECO:0000313" key="2">
    <source>
        <dbReference type="EMBL" id="KAG0302775.1"/>
    </source>
</evidence>
<dbReference type="AlphaFoldDB" id="A0A9P6QX75"/>
<dbReference type="EMBL" id="JAAAIN010001472">
    <property type="protein sequence ID" value="KAG0302775.1"/>
    <property type="molecule type" value="Genomic_DNA"/>
</dbReference>